<comment type="catalytic activity">
    <reaction evidence="1">
        <text>a 1,2-diacyl-sn-glycero-3-phosphocholine + H2O = a 1,2-diacyl-sn-glycero-3-phosphate + choline + H(+)</text>
        <dbReference type="Rhea" id="RHEA:14445"/>
        <dbReference type="ChEBI" id="CHEBI:15354"/>
        <dbReference type="ChEBI" id="CHEBI:15377"/>
        <dbReference type="ChEBI" id="CHEBI:15378"/>
        <dbReference type="ChEBI" id="CHEBI:57643"/>
        <dbReference type="ChEBI" id="CHEBI:58608"/>
        <dbReference type="EC" id="3.1.4.4"/>
    </reaction>
</comment>
<dbReference type="InterPro" id="IPR051406">
    <property type="entry name" value="PLD_domain"/>
</dbReference>
<keyword evidence="5" id="KW-0442">Lipid degradation</keyword>
<evidence type="ECO:0000259" key="8">
    <source>
        <dbReference type="PROSITE" id="PS50035"/>
    </source>
</evidence>
<dbReference type="PANTHER" id="PTHR43856">
    <property type="entry name" value="CARDIOLIPIN HYDROLASE"/>
    <property type="match status" value="1"/>
</dbReference>
<comment type="similarity">
    <text evidence="2">Belongs to the phospholipase D family.</text>
</comment>
<gene>
    <name evidence="9" type="ORF">CLV67_11966</name>
</gene>
<dbReference type="PANTHER" id="PTHR43856:SF1">
    <property type="entry name" value="MITOCHONDRIAL CARDIOLIPIN HYDROLASE"/>
    <property type="match status" value="1"/>
</dbReference>
<keyword evidence="7" id="KW-0732">Signal</keyword>
<keyword evidence="10" id="KW-1185">Reference proteome</keyword>
<feature type="signal peptide" evidence="7">
    <location>
        <begin position="1"/>
        <end position="28"/>
    </location>
</feature>
<feature type="domain" description="PLD phosphodiesterase" evidence="8">
    <location>
        <begin position="357"/>
        <end position="391"/>
    </location>
</feature>
<dbReference type="GO" id="GO:0016042">
    <property type="term" value="P:lipid catabolic process"/>
    <property type="evidence" value="ECO:0007669"/>
    <property type="project" value="UniProtKB-KW"/>
</dbReference>
<evidence type="ECO:0000256" key="6">
    <source>
        <dbReference type="ARBA" id="ARBA00023098"/>
    </source>
</evidence>
<dbReference type="GO" id="GO:0004630">
    <property type="term" value="F:phospholipase D activity"/>
    <property type="evidence" value="ECO:0007669"/>
    <property type="project" value="UniProtKB-EC"/>
</dbReference>
<dbReference type="GO" id="GO:0006793">
    <property type="term" value="P:phosphorus metabolic process"/>
    <property type="evidence" value="ECO:0007669"/>
    <property type="project" value="UniProtKB-ARBA"/>
</dbReference>
<dbReference type="RefSeq" id="WP_239166661.1">
    <property type="nucleotide sequence ID" value="NZ_BOMO01000125.1"/>
</dbReference>
<evidence type="ECO:0000313" key="9">
    <source>
        <dbReference type="EMBL" id="PRX16485.1"/>
    </source>
</evidence>
<dbReference type="AlphaFoldDB" id="A0A2T0K1N9"/>
<dbReference type="SUPFAM" id="SSF56024">
    <property type="entry name" value="Phospholipase D/nuclease"/>
    <property type="match status" value="2"/>
</dbReference>
<evidence type="ECO:0000256" key="4">
    <source>
        <dbReference type="ARBA" id="ARBA00022801"/>
    </source>
</evidence>
<dbReference type="GO" id="GO:0016891">
    <property type="term" value="F:RNA endonuclease activity producing 5'-phosphomonoesters, hydrolytic mechanism"/>
    <property type="evidence" value="ECO:0007669"/>
    <property type="project" value="TreeGrafter"/>
</dbReference>
<dbReference type="PROSITE" id="PS50035">
    <property type="entry name" value="PLD"/>
    <property type="match status" value="1"/>
</dbReference>
<reference evidence="9 10" key="1">
    <citation type="submission" date="2018-03" db="EMBL/GenBank/DDBJ databases">
        <title>Genomic Encyclopedia of Archaeal and Bacterial Type Strains, Phase II (KMG-II): from individual species to whole genera.</title>
        <authorList>
            <person name="Goeker M."/>
        </authorList>
    </citation>
    <scope>NUCLEOTIDE SEQUENCE [LARGE SCALE GENOMIC DNA]</scope>
    <source>
        <strain evidence="9 10">DSM 43146</strain>
    </source>
</reference>
<dbReference type="InterPro" id="IPR001736">
    <property type="entry name" value="PLipase_D/transphosphatidylase"/>
</dbReference>
<protein>
    <recommendedName>
        <fullName evidence="3">phospholipase D</fullName>
        <ecNumber evidence="3">3.1.4.4</ecNumber>
    </recommendedName>
</protein>
<evidence type="ECO:0000313" key="10">
    <source>
        <dbReference type="Proteomes" id="UP000239415"/>
    </source>
</evidence>
<accession>A0A2T0K1N9</accession>
<evidence type="ECO:0000256" key="2">
    <source>
        <dbReference type="ARBA" id="ARBA00008664"/>
    </source>
</evidence>
<dbReference type="Proteomes" id="UP000239415">
    <property type="component" value="Unassembled WGS sequence"/>
</dbReference>
<keyword evidence="4" id="KW-0378">Hydrolase</keyword>
<dbReference type="EC" id="3.1.4.4" evidence="3"/>
<keyword evidence="6" id="KW-0443">Lipid metabolism</keyword>
<comment type="caution">
    <text evidence="9">The sequence shown here is derived from an EMBL/GenBank/DDBJ whole genome shotgun (WGS) entry which is preliminary data.</text>
</comment>
<dbReference type="InterPro" id="IPR025202">
    <property type="entry name" value="PLD-like_dom"/>
</dbReference>
<evidence type="ECO:0000256" key="3">
    <source>
        <dbReference type="ARBA" id="ARBA00012027"/>
    </source>
</evidence>
<evidence type="ECO:0000256" key="1">
    <source>
        <dbReference type="ARBA" id="ARBA00000798"/>
    </source>
</evidence>
<dbReference type="Pfam" id="PF13091">
    <property type="entry name" value="PLDc_2"/>
    <property type="match status" value="1"/>
</dbReference>
<feature type="chain" id="PRO_5015649663" description="phospholipase D" evidence="7">
    <location>
        <begin position="29"/>
        <end position="432"/>
    </location>
</feature>
<proteinExistence type="inferred from homology"/>
<sequence length="432" mass="47354">MRFTTLGRLAVTALITLVTLAAPAAAHAAEPDPVLDKAVFNDPAGTKAEQNAIFKQVARLIDRIPAGGELRMSMYHLNPPVTANTADAPDIVERLKRAHERRVAVKIVVDQASNGFAAVTDLRNVLGTDDTRESFIVSCDDYYKVPRGCIGTRSYAWPSPGGTVPAYNHNKFIAISQLTLDTGRVVPGVVFQASANMTPWDAEEGYNNSLTLEDPALYGVYLKYHKDLVSARHSAIGNPNYYTDSGNASAHRAFFFPRQEASGEAFTGGTTDPFVNTLKAVACSYEEAGVKRQTDVRVMMLDFNRWPVAQELLRLRKAGCWVDVVATNISDGVKDALTDGTTKVQTTRCNWKLAQDLDIRVHHKYMLIDGPVSGNSTPRTYTGSHNLSWSALRQADEALLRVAGRATHTDYLNNFWSVRDTCRAKTPGGAIY</sequence>
<dbReference type="Gene3D" id="3.30.870.10">
    <property type="entry name" value="Endonuclease Chain A"/>
    <property type="match status" value="2"/>
</dbReference>
<evidence type="ECO:0000256" key="7">
    <source>
        <dbReference type="SAM" id="SignalP"/>
    </source>
</evidence>
<organism evidence="9 10">
    <name type="scientific">Actinoplanes italicus</name>
    <dbReference type="NCBI Taxonomy" id="113567"/>
    <lineage>
        <taxon>Bacteria</taxon>
        <taxon>Bacillati</taxon>
        <taxon>Actinomycetota</taxon>
        <taxon>Actinomycetes</taxon>
        <taxon>Micromonosporales</taxon>
        <taxon>Micromonosporaceae</taxon>
        <taxon>Actinoplanes</taxon>
    </lineage>
</organism>
<name>A0A2T0K1N9_9ACTN</name>
<evidence type="ECO:0000256" key="5">
    <source>
        <dbReference type="ARBA" id="ARBA00022963"/>
    </source>
</evidence>
<dbReference type="EMBL" id="PVMZ01000019">
    <property type="protein sequence ID" value="PRX16485.1"/>
    <property type="molecule type" value="Genomic_DNA"/>
</dbReference>